<name>A0A4R1QW12_9FIRM</name>
<dbReference type="Gene3D" id="3.90.660.10">
    <property type="match status" value="1"/>
</dbReference>
<feature type="domain" description="Amine oxidase" evidence="1">
    <location>
        <begin position="68"/>
        <end position="552"/>
    </location>
</feature>
<reference evidence="2 3" key="1">
    <citation type="submission" date="2019-03" db="EMBL/GenBank/DDBJ databases">
        <title>Genomic Encyclopedia of Type Strains, Phase IV (KMG-IV): sequencing the most valuable type-strain genomes for metagenomic binning, comparative biology and taxonomic classification.</title>
        <authorList>
            <person name="Goeker M."/>
        </authorList>
    </citation>
    <scope>NUCLEOTIDE SEQUENCE [LARGE SCALE GENOMIC DNA]</scope>
    <source>
        <strain evidence="2 3">DSM 100556</strain>
    </source>
</reference>
<dbReference type="InterPro" id="IPR002937">
    <property type="entry name" value="Amino_oxidase"/>
</dbReference>
<evidence type="ECO:0000259" key="1">
    <source>
        <dbReference type="Pfam" id="PF01593"/>
    </source>
</evidence>
<gene>
    <name evidence="2" type="ORF">EDD76_11644</name>
</gene>
<dbReference type="PANTHER" id="PTHR10742:SF410">
    <property type="entry name" value="LYSINE-SPECIFIC HISTONE DEMETHYLASE 2"/>
    <property type="match status" value="1"/>
</dbReference>
<dbReference type="InterPro" id="IPR036188">
    <property type="entry name" value="FAD/NAD-bd_sf"/>
</dbReference>
<dbReference type="InterPro" id="IPR050281">
    <property type="entry name" value="Flavin_monoamine_oxidase"/>
</dbReference>
<dbReference type="Gene3D" id="1.20.1440.240">
    <property type="match status" value="1"/>
</dbReference>
<proteinExistence type="predicted"/>
<dbReference type="Pfam" id="PF01593">
    <property type="entry name" value="Amino_oxidase"/>
    <property type="match status" value="1"/>
</dbReference>
<comment type="caution">
    <text evidence="2">The sequence shown here is derived from an EMBL/GenBank/DDBJ whole genome shotgun (WGS) entry which is preliminary data.</text>
</comment>
<dbReference type="SUPFAM" id="SSF54373">
    <property type="entry name" value="FAD-linked reductases, C-terminal domain"/>
    <property type="match status" value="1"/>
</dbReference>
<dbReference type="SUPFAM" id="SSF51905">
    <property type="entry name" value="FAD/NAD(P)-binding domain"/>
    <property type="match status" value="1"/>
</dbReference>
<evidence type="ECO:0000313" key="3">
    <source>
        <dbReference type="Proteomes" id="UP000295718"/>
    </source>
</evidence>
<protein>
    <submittedName>
        <fullName evidence="2">Monoamine oxidase</fullName>
    </submittedName>
</protein>
<dbReference type="GO" id="GO:0016491">
    <property type="term" value="F:oxidoreductase activity"/>
    <property type="evidence" value="ECO:0007669"/>
    <property type="project" value="InterPro"/>
</dbReference>
<sequence>MSDQAANYLTNPSDSTRYEILRNAFINAGRPEDFENVVELLNPPPDITSYAAPGSHKNLKVGIIGAGLAGLSAAFELRKIGAEITLYDAMEDRIGGRVYTYYFDQDRRYYGEFGPMRIPLSHGTTWHYINLLHLNTISITSPFPNNFIYVHNTRIRRDRDGDNITKYLYPLFNLTDYEKSLPWSELNAYAFDSALLSLTPDIRRELLQILPAYSPEYSFYLNNSIREILEMLGLSQDAINLIASTDSLTGGLLNTSYGEPLQELYSMDYLNTYRIAGGMINLPCAFYNSLISRDPGEYDIAPDLLGNVNINFGHNITGIYQNSSGSKVILRYNSTCKTNIYEEFDYVICAIPFSTLREIDIKPFFRNQKMQAIRELFYSDSFKAAFFCNRRFWEENTAYGRMNGGISFTDLPIQSIIYPSDHIQCTEPSSCSPLEPGVLVSSYNVNQDSIRVANQSESRKFSLVKRNVEEVHGLPEKFLDSIVKCNKMVDWNQQQWFRGAFAVDLPGQKINFAHTILEPEYNNRVFFAGEHTSVKHGWMQGSLYSGMLAANTLAMNLR</sequence>
<dbReference type="OrthoDB" id="25353at2"/>
<accession>A0A4R1QW12</accession>
<dbReference type="EMBL" id="SLUO01000016">
    <property type="protein sequence ID" value="TCL55204.1"/>
    <property type="molecule type" value="Genomic_DNA"/>
</dbReference>
<organism evidence="2 3">
    <name type="scientific">Kineothrix alysoides</name>
    <dbReference type="NCBI Taxonomy" id="1469948"/>
    <lineage>
        <taxon>Bacteria</taxon>
        <taxon>Bacillati</taxon>
        <taxon>Bacillota</taxon>
        <taxon>Clostridia</taxon>
        <taxon>Lachnospirales</taxon>
        <taxon>Lachnospiraceae</taxon>
        <taxon>Kineothrix</taxon>
    </lineage>
</organism>
<dbReference type="AlphaFoldDB" id="A0A4R1QW12"/>
<dbReference type="RefSeq" id="WP_031392023.1">
    <property type="nucleotide sequence ID" value="NZ_JPNB01000002.1"/>
</dbReference>
<evidence type="ECO:0000313" key="2">
    <source>
        <dbReference type="EMBL" id="TCL55204.1"/>
    </source>
</evidence>
<dbReference type="Proteomes" id="UP000295718">
    <property type="component" value="Unassembled WGS sequence"/>
</dbReference>
<dbReference type="STRING" id="1469948.GCA_000732725_03398"/>
<dbReference type="Gene3D" id="3.50.50.60">
    <property type="entry name" value="FAD/NAD(P)-binding domain"/>
    <property type="match status" value="1"/>
</dbReference>
<keyword evidence="3" id="KW-1185">Reference proteome</keyword>
<dbReference type="PANTHER" id="PTHR10742">
    <property type="entry name" value="FLAVIN MONOAMINE OXIDASE"/>
    <property type="match status" value="1"/>
</dbReference>